<proteinExistence type="predicted"/>
<evidence type="ECO:0000256" key="6">
    <source>
        <dbReference type="ARBA" id="ARBA00023136"/>
    </source>
</evidence>
<keyword evidence="5 8" id="KW-1133">Transmembrane helix</keyword>
<dbReference type="InterPro" id="IPR003593">
    <property type="entry name" value="AAA+_ATPase"/>
</dbReference>
<evidence type="ECO:0000313" key="12">
    <source>
        <dbReference type="Proteomes" id="UP001500822"/>
    </source>
</evidence>
<dbReference type="SUPFAM" id="SSF90123">
    <property type="entry name" value="ABC transporter transmembrane region"/>
    <property type="match status" value="1"/>
</dbReference>
<dbReference type="Pfam" id="PF00664">
    <property type="entry name" value="ABC_membrane"/>
    <property type="match status" value="1"/>
</dbReference>
<keyword evidence="12" id="KW-1185">Reference proteome</keyword>
<organism evidence="11 12">
    <name type="scientific">Gordonia alkaliphila</name>
    <dbReference type="NCBI Taxonomy" id="1053547"/>
    <lineage>
        <taxon>Bacteria</taxon>
        <taxon>Bacillati</taxon>
        <taxon>Actinomycetota</taxon>
        <taxon>Actinomycetes</taxon>
        <taxon>Mycobacteriales</taxon>
        <taxon>Gordoniaceae</taxon>
        <taxon>Gordonia</taxon>
    </lineage>
</organism>
<dbReference type="InterPro" id="IPR011527">
    <property type="entry name" value="ABC1_TM_dom"/>
</dbReference>
<dbReference type="Proteomes" id="UP001500822">
    <property type="component" value="Unassembled WGS sequence"/>
</dbReference>
<feature type="transmembrane region" description="Helical" evidence="8">
    <location>
        <begin position="34"/>
        <end position="61"/>
    </location>
</feature>
<dbReference type="SUPFAM" id="SSF52540">
    <property type="entry name" value="P-loop containing nucleoside triphosphate hydrolases"/>
    <property type="match status" value="1"/>
</dbReference>
<evidence type="ECO:0000259" key="9">
    <source>
        <dbReference type="PROSITE" id="PS50893"/>
    </source>
</evidence>
<evidence type="ECO:0000256" key="3">
    <source>
        <dbReference type="ARBA" id="ARBA00022741"/>
    </source>
</evidence>
<keyword evidence="3" id="KW-0547">Nucleotide-binding</keyword>
<dbReference type="InterPro" id="IPR003439">
    <property type="entry name" value="ABC_transporter-like_ATP-bd"/>
</dbReference>
<evidence type="ECO:0000256" key="5">
    <source>
        <dbReference type="ARBA" id="ARBA00022989"/>
    </source>
</evidence>
<dbReference type="InterPro" id="IPR017871">
    <property type="entry name" value="ABC_transporter-like_CS"/>
</dbReference>
<feature type="domain" description="ABC transmembrane type-1" evidence="10">
    <location>
        <begin position="37"/>
        <end position="324"/>
    </location>
</feature>
<dbReference type="PROSITE" id="PS50893">
    <property type="entry name" value="ABC_TRANSPORTER_2"/>
    <property type="match status" value="1"/>
</dbReference>
<dbReference type="PANTHER" id="PTHR24221:SF590">
    <property type="entry name" value="COMPONENT LINKED WITH THE ASSEMBLY OF CYTOCHROME' TRANSPORT TRANSMEMBRANE ATP-BINDING PROTEIN ABC TRANSPORTER CYDD-RELATED"/>
    <property type="match status" value="1"/>
</dbReference>
<dbReference type="InterPro" id="IPR027417">
    <property type="entry name" value="P-loop_NTPase"/>
</dbReference>
<feature type="transmembrane region" description="Helical" evidence="8">
    <location>
        <begin position="183"/>
        <end position="202"/>
    </location>
</feature>
<keyword evidence="2 8" id="KW-0812">Transmembrane</keyword>
<dbReference type="InterPro" id="IPR039421">
    <property type="entry name" value="Type_1_exporter"/>
</dbReference>
<dbReference type="CDD" id="cd03228">
    <property type="entry name" value="ABCC_MRP_Like"/>
    <property type="match status" value="1"/>
</dbReference>
<dbReference type="SMART" id="SM00382">
    <property type="entry name" value="AAA"/>
    <property type="match status" value="1"/>
</dbReference>
<protein>
    <submittedName>
        <fullName evidence="11">Thiol reductant ABC exporter subunit CydD</fullName>
    </submittedName>
</protein>
<dbReference type="EMBL" id="BAABIE010000001">
    <property type="protein sequence ID" value="GAA4738220.1"/>
    <property type="molecule type" value="Genomic_DNA"/>
</dbReference>
<keyword evidence="4" id="KW-0067">ATP-binding</keyword>
<dbReference type="CDD" id="cd18584">
    <property type="entry name" value="ABC_6TM_AarD_CydD"/>
    <property type="match status" value="1"/>
</dbReference>
<feature type="domain" description="ABC transporter" evidence="9">
    <location>
        <begin position="362"/>
        <end position="575"/>
    </location>
</feature>
<accession>A0ABP8YUR0</accession>
<feature type="transmembrane region" description="Helical" evidence="8">
    <location>
        <begin position="73"/>
        <end position="93"/>
    </location>
</feature>
<feature type="compositionally biased region" description="Low complexity" evidence="7">
    <location>
        <begin position="1"/>
        <end position="16"/>
    </location>
</feature>
<reference evidence="12" key="1">
    <citation type="journal article" date="2019" name="Int. J. Syst. Evol. Microbiol.">
        <title>The Global Catalogue of Microorganisms (GCM) 10K type strain sequencing project: providing services to taxonomists for standard genome sequencing and annotation.</title>
        <authorList>
            <consortium name="The Broad Institute Genomics Platform"/>
            <consortium name="The Broad Institute Genome Sequencing Center for Infectious Disease"/>
            <person name="Wu L."/>
            <person name="Ma J."/>
        </authorList>
    </citation>
    <scope>NUCLEOTIDE SEQUENCE [LARGE SCALE GENOMIC DNA]</scope>
    <source>
        <strain evidence="12">JCM 18077</strain>
    </source>
</reference>
<dbReference type="PROSITE" id="PS00211">
    <property type="entry name" value="ABC_TRANSPORTER_1"/>
    <property type="match status" value="1"/>
</dbReference>
<feature type="region of interest" description="Disordered" evidence="7">
    <location>
        <begin position="1"/>
        <end position="22"/>
    </location>
</feature>
<dbReference type="InterPro" id="IPR014216">
    <property type="entry name" value="ABC_transptr_CydD"/>
</dbReference>
<evidence type="ECO:0000259" key="10">
    <source>
        <dbReference type="PROSITE" id="PS50929"/>
    </source>
</evidence>
<evidence type="ECO:0000256" key="7">
    <source>
        <dbReference type="SAM" id="MobiDB-lite"/>
    </source>
</evidence>
<name>A0ABP8YUR0_9ACTN</name>
<dbReference type="PROSITE" id="PS50929">
    <property type="entry name" value="ABC_TM1F"/>
    <property type="match status" value="1"/>
</dbReference>
<dbReference type="Gene3D" id="1.20.1560.10">
    <property type="entry name" value="ABC transporter type 1, transmembrane domain"/>
    <property type="match status" value="1"/>
</dbReference>
<feature type="transmembrane region" description="Helical" evidence="8">
    <location>
        <begin position="261"/>
        <end position="289"/>
    </location>
</feature>
<sequence length="575" mass="60063">MADTAAAPDQTDPAGARRPPLDPRLLKYSPSARWYVIVTAVFQAATVVAMLVAAVALAGLLAELITDPSKRTFAAQATHLWVLAAALAVRVALDYVAGRYAHRAALGAIAELRAQALDRLTDPVHTSPRTLLTVRERAVTVALRGLDSLVDYFAGYLPALLATIIITPVIVVVIAWVDFTSAVIIFITIPLIPVFMVLIGLLTRDRTERKLESMSALTSQLMDLLTGLPTLRALGRAQSPAERVDRLGQNLRKTTMGSLRVAFLSGTALELIATLSVALVAVSIGLRLVFGDMSLYAGVLALILAPEAYLPLRRVGAQFHNSEDGMTASREILAFIEAPDDDAAQRRDGRSGAVVDLAGAAIEIDGVGVHDRDGWAPRALTARVQPGAVNVLTGPNGSGKSSVLAVVLGLLRPDAGAVTVAGVPLDEVDLDAYRAQIAWLPQQPVVVPGTVRDNLALFGAADDENLAAACRASGFDAVLAELPDGYDTLLGAGGAGLSAGQRQRLALARVLAAPAPLLLLDEPTAHLDADSEDAVLAAIAQRARDGATVVMVAHHAVALGAADQIVELEGVSGVA</sequence>
<evidence type="ECO:0000256" key="4">
    <source>
        <dbReference type="ARBA" id="ARBA00022840"/>
    </source>
</evidence>
<feature type="transmembrane region" description="Helical" evidence="8">
    <location>
        <begin position="153"/>
        <end position="177"/>
    </location>
</feature>
<dbReference type="NCBIfam" id="TIGR02857">
    <property type="entry name" value="CydD"/>
    <property type="match status" value="1"/>
</dbReference>
<keyword evidence="6 8" id="KW-0472">Membrane</keyword>
<dbReference type="PANTHER" id="PTHR24221">
    <property type="entry name" value="ATP-BINDING CASSETTE SUB-FAMILY B"/>
    <property type="match status" value="1"/>
</dbReference>
<comment type="caution">
    <text evidence="11">The sequence shown here is derived from an EMBL/GenBank/DDBJ whole genome shotgun (WGS) entry which is preliminary data.</text>
</comment>
<evidence type="ECO:0000256" key="8">
    <source>
        <dbReference type="SAM" id="Phobius"/>
    </source>
</evidence>
<comment type="subcellular location">
    <subcellularLocation>
        <location evidence="1">Cell membrane</location>
        <topology evidence="1">Multi-pass membrane protein</topology>
    </subcellularLocation>
</comment>
<evidence type="ECO:0000313" key="11">
    <source>
        <dbReference type="EMBL" id="GAA4738220.1"/>
    </source>
</evidence>
<dbReference type="InterPro" id="IPR036640">
    <property type="entry name" value="ABC1_TM_sf"/>
</dbReference>
<gene>
    <name evidence="11" type="primary">cydD</name>
    <name evidence="11" type="ORF">GCM10023217_01990</name>
</gene>
<dbReference type="Pfam" id="PF00005">
    <property type="entry name" value="ABC_tran"/>
    <property type="match status" value="1"/>
</dbReference>
<evidence type="ECO:0000256" key="2">
    <source>
        <dbReference type="ARBA" id="ARBA00022692"/>
    </source>
</evidence>
<dbReference type="RefSeq" id="WP_246993993.1">
    <property type="nucleotide sequence ID" value="NZ_BAABIE010000001.1"/>
</dbReference>
<dbReference type="Gene3D" id="3.40.50.300">
    <property type="entry name" value="P-loop containing nucleotide triphosphate hydrolases"/>
    <property type="match status" value="1"/>
</dbReference>
<evidence type="ECO:0000256" key="1">
    <source>
        <dbReference type="ARBA" id="ARBA00004651"/>
    </source>
</evidence>